<name>A0A645FHS9_9ZZZZ</name>
<dbReference type="AlphaFoldDB" id="A0A645FHS9"/>
<gene>
    <name evidence="1" type="ORF">SDC9_159111</name>
</gene>
<organism evidence="1">
    <name type="scientific">bioreactor metagenome</name>
    <dbReference type="NCBI Taxonomy" id="1076179"/>
    <lineage>
        <taxon>unclassified sequences</taxon>
        <taxon>metagenomes</taxon>
        <taxon>ecological metagenomes</taxon>
    </lineage>
</organism>
<reference evidence="1" key="1">
    <citation type="submission" date="2019-08" db="EMBL/GenBank/DDBJ databases">
        <authorList>
            <person name="Kucharzyk K."/>
            <person name="Murdoch R.W."/>
            <person name="Higgins S."/>
            <person name="Loffler F."/>
        </authorList>
    </citation>
    <scope>NUCLEOTIDE SEQUENCE</scope>
</reference>
<sequence>MLSTIDIHCNTIEIPYKKAFTNRSYLDKRPSQRQFIKAIENIYLYINDIPYIEEDEKTMLEVIHEKIQSFRWKELLAQASNSLRIIRKNNYKFKSS</sequence>
<accession>A0A645FHS9</accession>
<dbReference type="EMBL" id="VSSQ01058066">
    <property type="protein sequence ID" value="MPN11803.1"/>
    <property type="molecule type" value="Genomic_DNA"/>
</dbReference>
<comment type="caution">
    <text evidence="1">The sequence shown here is derived from an EMBL/GenBank/DDBJ whole genome shotgun (WGS) entry which is preliminary data.</text>
</comment>
<protein>
    <submittedName>
        <fullName evidence="1">Uncharacterized protein</fullName>
    </submittedName>
</protein>
<proteinExistence type="predicted"/>
<evidence type="ECO:0000313" key="1">
    <source>
        <dbReference type="EMBL" id="MPN11803.1"/>
    </source>
</evidence>